<sequence>MENTVFQSSSKITIPNYIGHYKVIKTIGKGGFAVVVLAIDTRNQQKVAIKIIDRKEVEKQELLTYLENELRLSARFDHPNIVKVYDILYDPERIMIIMEYVPNGDLQTLIFRGISFTLEEQLNICYEILQALQYLHHRGISHRDLKPENILFDLKFHPKIIDFGLSKEKCEKLHTYCGTTLYMAPEVILCDTYDGSKADVWAFGVTAHILAAQAFPWGLKSEAQYLKCIQMQDISIDVIPKGIIGLIISKSLIFDPAQRANVDV</sequence>
<dbReference type="OrthoDB" id="541276at2759"/>
<dbReference type="PANTHER" id="PTHR24350">
    <property type="entry name" value="SERINE/THREONINE-PROTEIN KINASE IAL-RELATED"/>
    <property type="match status" value="1"/>
</dbReference>
<evidence type="ECO:0000313" key="13">
    <source>
        <dbReference type="Proteomes" id="UP000001542"/>
    </source>
</evidence>
<feature type="active site" description="Proton acceptor" evidence="6">
    <location>
        <position position="144"/>
    </location>
</feature>
<dbReference type="VEuPathDB" id="TrichDB:TVAGG3_0698680"/>
<feature type="domain" description="Protein kinase" evidence="11">
    <location>
        <begin position="21"/>
        <end position="264"/>
    </location>
</feature>
<evidence type="ECO:0000256" key="7">
    <source>
        <dbReference type="PIRSR" id="PIRSR630616-2"/>
    </source>
</evidence>
<evidence type="ECO:0000256" key="3">
    <source>
        <dbReference type="ARBA" id="ARBA00022741"/>
    </source>
</evidence>
<dbReference type="Gene3D" id="1.10.510.10">
    <property type="entry name" value="Transferase(Phosphotransferase) domain 1"/>
    <property type="match status" value="1"/>
</dbReference>
<feature type="binding site" evidence="7">
    <location>
        <position position="162"/>
    </location>
    <ligand>
        <name>ATP</name>
        <dbReference type="ChEBI" id="CHEBI:30616"/>
    </ligand>
</feature>
<evidence type="ECO:0000256" key="1">
    <source>
        <dbReference type="ARBA" id="ARBA00022527"/>
    </source>
</evidence>
<dbReference type="InterPro" id="IPR017441">
    <property type="entry name" value="Protein_kinase_ATP_BS"/>
</dbReference>
<dbReference type="GO" id="GO:0004674">
    <property type="term" value="F:protein serine/threonine kinase activity"/>
    <property type="evidence" value="ECO:0000318"/>
    <property type="project" value="GO_Central"/>
</dbReference>
<keyword evidence="2" id="KW-0808">Transferase</keyword>
<dbReference type="InParanoid" id="A2FV14"/>
<evidence type="ECO:0000256" key="5">
    <source>
        <dbReference type="ARBA" id="ARBA00022840"/>
    </source>
</evidence>
<reference evidence="12" key="1">
    <citation type="submission" date="2006-10" db="EMBL/GenBank/DDBJ databases">
        <authorList>
            <person name="Amadeo P."/>
            <person name="Zhao Q."/>
            <person name="Wortman J."/>
            <person name="Fraser-Liggett C."/>
            <person name="Carlton J."/>
        </authorList>
    </citation>
    <scope>NUCLEOTIDE SEQUENCE</scope>
    <source>
        <strain evidence="12">G3</strain>
    </source>
</reference>
<proteinExistence type="inferred from homology"/>
<feature type="cross-link" description="Glycyl lysine isopeptide (Lys-Gly) (interchain with G-Cter in SUMO2)" evidence="8">
    <location>
        <position position="146"/>
    </location>
</feature>
<dbReference type="GO" id="GO:0005524">
    <property type="term" value="F:ATP binding"/>
    <property type="evidence" value="ECO:0007669"/>
    <property type="project" value="UniProtKB-UniRule"/>
</dbReference>
<dbReference type="Proteomes" id="UP000001542">
    <property type="component" value="Unassembled WGS sequence"/>
</dbReference>
<dbReference type="InterPro" id="IPR008271">
    <property type="entry name" value="Ser/Thr_kinase_AS"/>
</dbReference>
<dbReference type="RefSeq" id="XP_001304174.1">
    <property type="nucleotide sequence ID" value="XM_001304173.1"/>
</dbReference>
<evidence type="ECO:0000256" key="8">
    <source>
        <dbReference type="PIRSR" id="PIRSR630616-3"/>
    </source>
</evidence>
<dbReference type="Pfam" id="PF00069">
    <property type="entry name" value="Pkinase"/>
    <property type="match status" value="1"/>
</dbReference>
<evidence type="ECO:0000259" key="11">
    <source>
        <dbReference type="PROSITE" id="PS50011"/>
    </source>
</evidence>
<evidence type="ECO:0000256" key="4">
    <source>
        <dbReference type="ARBA" id="ARBA00022777"/>
    </source>
</evidence>
<evidence type="ECO:0000256" key="10">
    <source>
        <dbReference type="RuleBase" id="RU000304"/>
    </source>
</evidence>
<dbReference type="InterPro" id="IPR011009">
    <property type="entry name" value="Kinase-like_dom_sf"/>
</dbReference>
<dbReference type="EMBL" id="DS114048">
    <property type="protein sequence ID" value="EAX91244.1"/>
    <property type="molecule type" value="Genomic_DNA"/>
</dbReference>
<keyword evidence="5 7" id="KW-0067">ATP-binding</keyword>
<gene>
    <name evidence="12" type="ORF">TVAG_162660</name>
</gene>
<evidence type="ECO:0000313" key="12">
    <source>
        <dbReference type="EMBL" id="EAX91244.1"/>
    </source>
</evidence>
<reference evidence="12" key="2">
    <citation type="journal article" date="2007" name="Science">
        <title>Draft genome sequence of the sexually transmitted pathogen Trichomonas vaginalis.</title>
        <authorList>
            <person name="Carlton J.M."/>
            <person name="Hirt R.P."/>
            <person name="Silva J.C."/>
            <person name="Delcher A.L."/>
            <person name="Schatz M."/>
            <person name="Zhao Q."/>
            <person name="Wortman J.R."/>
            <person name="Bidwell S.L."/>
            <person name="Alsmark U.C.M."/>
            <person name="Besteiro S."/>
            <person name="Sicheritz-Ponten T."/>
            <person name="Noel C.J."/>
            <person name="Dacks J.B."/>
            <person name="Foster P.G."/>
            <person name="Simillion C."/>
            <person name="Van de Peer Y."/>
            <person name="Miranda-Saavedra D."/>
            <person name="Barton G.J."/>
            <person name="Westrop G.D."/>
            <person name="Mueller S."/>
            <person name="Dessi D."/>
            <person name="Fiori P.L."/>
            <person name="Ren Q."/>
            <person name="Paulsen I."/>
            <person name="Zhang H."/>
            <person name="Bastida-Corcuera F.D."/>
            <person name="Simoes-Barbosa A."/>
            <person name="Brown M.T."/>
            <person name="Hayes R.D."/>
            <person name="Mukherjee M."/>
            <person name="Okumura C.Y."/>
            <person name="Schneider R."/>
            <person name="Smith A.J."/>
            <person name="Vanacova S."/>
            <person name="Villalvazo M."/>
            <person name="Haas B.J."/>
            <person name="Pertea M."/>
            <person name="Feldblyum T.V."/>
            <person name="Utterback T.R."/>
            <person name="Shu C.L."/>
            <person name="Osoegawa K."/>
            <person name="de Jong P.J."/>
            <person name="Hrdy I."/>
            <person name="Horvathova L."/>
            <person name="Zubacova Z."/>
            <person name="Dolezal P."/>
            <person name="Malik S.B."/>
            <person name="Logsdon J.M. Jr."/>
            <person name="Henze K."/>
            <person name="Gupta A."/>
            <person name="Wang C.C."/>
            <person name="Dunne R.L."/>
            <person name="Upcroft J.A."/>
            <person name="Upcroft P."/>
            <person name="White O."/>
            <person name="Salzberg S.L."/>
            <person name="Tang P."/>
            <person name="Chiu C.-H."/>
            <person name="Lee Y.-S."/>
            <person name="Embley T.M."/>
            <person name="Coombs G.H."/>
            <person name="Mottram J.C."/>
            <person name="Tachezy J."/>
            <person name="Fraser-Liggett C.M."/>
            <person name="Johnson P.J."/>
        </authorList>
    </citation>
    <scope>NUCLEOTIDE SEQUENCE [LARGE SCALE GENOMIC DNA]</scope>
    <source>
        <strain evidence="12">G3</strain>
    </source>
</reference>
<evidence type="ECO:0000256" key="6">
    <source>
        <dbReference type="PIRSR" id="PIRSR630616-1"/>
    </source>
</evidence>
<dbReference type="PROSITE" id="PS50011">
    <property type="entry name" value="PROTEIN_KINASE_DOM"/>
    <property type="match status" value="1"/>
</dbReference>
<name>A2FV14_TRIV3</name>
<dbReference type="VEuPathDB" id="TrichDB:TVAG_162660"/>
<keyword evidence="4 12" id="KW-0418">Kinase</keyword>
<dbReference type="SMR" id="A2FV14"/>
<keyword evidence="3 7" id="KW-0547">Nucleotide-binding</keyword>
<protein>
    <submittedName>
        <fullName evidence="12">CAMK family protein kinase</fullName>
    </submittedName>
</protein>
<feature type="binding site" evidence="7">
    <location>
        <begin position="148"/>
        <end position="149"/>
    </location>
    <ligand>
        <name>ATP</name>
        <dbReference type="ChEBI" id="CHEBI:30616"/>
    </ligand>
</feature>
<accession>A2FV14</accession>
<dbReference type="InterPro" id="IPR030616">
    <property type="entry name" value="Aur-like"/>
</dbReference>
<dbReference type="KEGG" id="tva:4748936"/>
<keyword evidence="13" id="KW-1185">Reference proteome</keyword>
<dbReference type="FunFam" id="1.10.510.10:FF:000578">
    <property type="entry name" value="CAMK family protein kinase"/>
    <property type="match status" value="1"/>
</dbReference>
<dbReference type="FunFam" id="3.30.200.20:FF:000042">
    <property type="entry name" value="Aurora kinase A"/>
    <property type="match status" value="1"/>
</dbReference>
<dbReference type="SMART" id="SM00220">
    <property type="entry name" value="S_TKc"/>
    <property type="match status" value="1"/>
</dbReference>
<dbReference type="OMA" id="ERIMIIM"/>
<comment type="similarity">
    <text evidence="10">Belongs to the protein kinase superfamily.</text>
</comment>
<feature type="binding site" evidence="7 9">
    <location>
        <position position="50"/>
    </location>
    <ligand>
        <name>ATP</name>
        <dbReference type="ChEBI" id="CHEBI:30616"/>
    </ligand>
</feature>
<dbReference type="STRING" id="5722.A2FV14"/>
<dbReference type="SUPFAM" id="SSF56112">
    <property type="entry name" value="Protein kinase-like (PK-like)"/>
    <property type="match status" value="1"/>
</dbReference>
<evidence type="ECO:0000256" key="9">
    <source>
        <dbReference type="PROSITE-ProRule" id="PRU10141"/>
    </source>
</evidence>
<keyword evidence="1 10" id="KW-0723">Serine/threonine-protein kinase</keyword>
<organism evidence="12 13">
    <name type="scientific">Trichomonas vaginalis (strain ATCC PRA-98 / G3)</name>
    <dbReference type="NCBI Taxonomy" id="412133"/>
    <lineage>
        <taxon>Eukaryota</taxon>
        <taxon>Metamonada</taxon>
        <taxon>Parabasalia</taxon>
        <taxon>Trichomonadida</taxon>
        <taxon>Trichomonadidae</taxon>
        <taxon>Trichomonas</taxon>
    </lineage>
</organism>
<dbReference type="eggNOG" id="KOG0583">
    <property type="taxonomic scope" value="Eukaryota"/>
</dbReference>
<dbReference type="AlphaFoldDB" id="A2FV14"/>
<dbReference type="PROSITE" id="PS00107">
    <property type="entry name" value="PROTEIN_KINASE_ATP"/>
    <property type="match status" value="1"/>
</dbReference>
<dbReference type="PROSITE" id="PS00108">
    <property type="entry name" value="PROTEIN_KINASE_ST"/>
    <property type="match status" value="1"/>
</dbReference>
<evidence type="ECO:0000256" key="2">
    <source>
        <dbReference type="ARBA" id="ARBA00022679"/>
    </source>
</evidence>
<dbReference type="InterPro" id="IPR000719">
    <property type="entry name" value="Prot_kinase_dom"/>
</dbReference>